<name>A0A3P7P319_DIBLA</name>
<dbReference type="AlphaFoldDB" id="A0A3P7P319"/>
<feature type="compositionally biased region" description="Acidic residues" evidence="1">
    <location>
        <begin position="173"/>
        <end position="201"/>
    </location>
</feature>
<feature type="region of interest" description="Disordered" evidence="1">
    <location>
        <begin position="160"/>
        <end position="209"/>
    </location>
</feature>
<dbReference type="OrthoDB" id="6159439at2759"/>
<dbReference type="EMBL" id="UYRU01053667">
    <property type="protein sequence ID" value="VDN12346.1"/>
    <property type="molecule type" value="Genomic_DNA"/>
</dbReference>
<feature type="region of interest" description="Disordered" evidence="1">
    <location>
        <begin position="112"/>
        <end position="137"/>
    </location>
</feature>
<feature type="region of interest" description="Disordered" evidence="1">
    <location>
        <begin position="67"/>
        <end position="96"/>
    </location>
</feature>
<feature type="compositionally biased region" description="Basic and acidic residues" evidence="1">
    <location>
        <begin position="83"/>
        <end position="96"/>
    </location>
</feature>
<proteinExistence type="predicted"/>
<dbReference type="Proteomes" id="UP000281553">
    <property type="component" value="Unassembled WGS sequence"/>
</dbReference>
<sequence length="209" mass="23237">MDPDHFSISPSGYSMPQGEACLKPGDFTRFSLGPVESASLVQFSGSSQHRDCAPWTSLDFVHKVDSSENSARMVKRSQSSGEEENHSFHGDYTKPECDFQMDAASTHFRDFNRAPQQPHSSPLPLANPTQATAASTAVPMRSSPLFYDLRLKSALIDSTGRAFFTDPEKLEPTDEEDFDEEDEEDEVEEGEEENDDDEDEVLISGNRSC</sequence>
<organism evidence="2 3">
    <name type="scientific">Dibothriocephalus latus</name>
    <name type="common">Fish tapeworm</name>
    <name type="synonym">Diphyllobothrium latum</name>
    <dbReference type="NCBI Taxonomy" id="60516"/>
    <lineage>
        <taxon>Eukaryota</taxon>
        <taxon>Metazoa</taxon>
        <taxon>Spiralia</taxon>
        <taxon>Lophotrochozoa</taxon>
        <taxon>Platyhelminthes</taxon>
        <taxon>Cestoda</taxon>
        <taxon>Eucestoda</taxon>
        <taxon>Diphyllobothriidea</taxon>
        <taxon>Diphyllobothriidae</taxon>
        <taxon>Dibothriocephalus</taxon>
    </lineage>
</organism>
<evidence type="ECO:0000256" key="1">
    <source>
        <dbReference type="SAM" id="MobiDB-lite"/>
    </source>
</evidence>
<reference evidence="2 3" key="1">
    <citation type="submission" date="2018-11" db="EMBL/GenBank/DDBJ databases">
        <authorList>
            <consortium name="Pathogen Informatics"/>
        </authorList>
    </citation>
    <scope>NUCLEOTIDE SEQUENCE [LARGE SCALE GENOMIC DNA]</scope>
</reference>
<evidence type="ECO:0000313" key="3">
    <source>
        <dbReference type="Proteomes" id="UP000281553"/>
    </source>
</evidence>
<accession>A0A3P7P319</accession>
<evidence type="ECO:0000313" key="2">
    <source>
        <dbReference type="EMBL" id="VDN12346.1"/>
    </source>
</evidence>
<gene>
    <name evidence="2" type="ORF">DILT_LOCUS8177</name>
</gene>
<protein>
    <submittedName>
        <fullName evidence="2">Uncharacterized protein</fullName>
    </submittedName>
</protein>
<keyword evidence="3" id="KW-1185">Reference proteome</keyword>